<feature type="region of interest" description="Disordered" evidence="14">
    <location>
        <begin position="457"/>
        <end position="484"/>
    </location>
</feature>
<keyword evidence="6" id="KW-0963">Cytoplasm</keyword>
<dbReference type="EMBL" id="CAJOBR010000038">
    <property type="protein sequence ID" value="CAF4453026.1"/>
    <property type="molecule type" value="Genomic_DNA"/>
</dbReference>
<proteinExistence type="inferred from homology"/>
<dbReference type="Proteomes" id="UP000663833">
    <property type="component" value="Unassembled WGS sequence"/>
</dbReference>
<name>A0A820EPY4_9BILA</name>
<dbReference type="Proteomes" id="UP000663848">
    <property type="component" value="Unassembled WGS sequence"/>
</dbReference>
<dbReference type="EMBL" id="CAJOBS010000233">
    <property type="protein sequence ID" value="CAF4530596.1"/>
    <property type="molecule type" value="Genomic_DNA"/>
</dbReference>
<dbReference type="Proteomes" id="UP000663862">
    <property type="component" value="Unassembled WGS sequence"/>
</dbReference>
<evidence type="ECO:0000313" key="17">
    <source>
        <dbReference type="EMBL" id="CAF3305052.1"/>
    </source>
</evidence>
<comment type="similarity">
    <text evidence="4">Belongs to the MIEAP family.</text>
</comment>
<evidence type="ECO:0000313" key="21">
    <source>
        <dbReference type="EMBL" id="CAF4239387.1"/>
    </source>
</evidence>
<evidence type="ECO:0000313" key="18">
    <source>
        <dbReference type="EMBL" id="CAF3391621.1"/>
    </source>
</evidence>
<evidence type="ECO:0000256" key="6">
    <source>
        <dbReference type="ARBA" id="ARBA00022490"/>
    </source>
</evidence>
<evidence type="ECO:0000256" key="2">
    <source>
        <dbReference type="ARBA" id="ARBA00004305"/>
    </source>
</evidence>
<dbReference type="EMBL" id="CAJNYT010000026">
    <property type="protein sequence ID" value="CAF3305052.1"/>
    <property type="molecule type" value="Genomic_DNA"/>
</dbReference>
<evidence type="ECO:0000256" key="10">
    <source>
        <dbReference type="ARBA" id="ARBA00023128"/>
    </source>
</evidence>
<dbReference type="InterPro" id="IPR026169">
    <property type="entry name" value="MIEAP"/>
</dbReference>
<dbReference type="GO" id="GO:0005759">
    <property type="term" value="C:mitochondrial matrix"/>
    <property type="evidence" value="ECO:0007669"/>
    <property type="project" value="UniProtKB-SubCell"/>
</dbReference>
<feature type="domain" description="Mitochondria-eating protein C-terminal" evidence="15">
    <location>
        <begin position="263"/>
        <end position="453"/>
    </location>
</feature>
<gene>
    <name evidence="19" type="ORF">FME351_LOCUS24997</name>
    <name evidence="17" type="ORF">GRG538_LOCUS939</name>
    <name evidence="21" type="ORF">HFQ381_LOCUS9745</name>
    <name evidence="20" type="ORF">KIK155_LOCUS29483</name>
    <name evidence="18" type="ORF">LUA448_LOCUS16724</name>
    <name evidence="23" type="ORF">QYT958_LOCUS796</name>
    <name evidence="16" type="ORF">TIS948_LOCUS8504</name>
    <name evidence="24" type="ORF">TOA249_LOCUS5696</name>
    <name evidence="22" type="ORF">TSG867_LOCUS2999</name>
</gene>
<evidence type="ECO:0000256" key="4">
    <source>
        <dbReference type="ARBA" id="ARBA00008233"/>
    </source>
</evidence>
<dbReference type="Proteomes" id="UP000663865">
    <property type="component" value="Unassembled WGS sequence"/>
</dbReference>
<evidence type="ECO:0000313" key="20">
    <source>
        <dbReference type="EMBL" id="CAF3746981.1"/>
    </source>
</evidence>
<evidence type="ECO:0000256" key="3">
    <source>
        <dbReference type="ARBA" id="ARBA00004496"/>
    </source>
</evidence>
<dbReference type="EMBL" id="CAJNYD010002090">
    <property type="protein sequence ID" value="CAF3391621.1"/>
    <property type="molecule type" value="Genomic_DNA"/>
</dbReference>
<feature type="compositionally biased region" description="Low complexity" evidence="14">
    <location>
        <begin position="457"/>
        <end position="466"/>
    </location>
</feature>
<evidence type="ECO:0000256" key="11">
    <source>
        <dbReference type="ARBA" id="ARBA00023136"/>
    </source>
</evidence>
<dbReference type="GO" id="GO:0035694">
    <property type="term" value="P:mitochondrial protein catabolic process"/>
    <property type="evidence" value="ECO:0007669"/>
    <property type="project" value="InterPro"/>
</dbReference>
<evidence type="ECO:0000256" key="7">
    <source>
        <dbReference type="ARBA" id="ARBA00022787"/>
    </source>
</evidence>
<dbReference type="GO" id="GO:0008289">
    <property type="term" value="F:lipid binding"/>
    <property type="evidence" value="ECO:0007669"/>
    <property type="project" value="UniProtKB-KW"/>
</dbReference>
<keyword evidence="11" id="KW-0472">Membrane</keyword>
<evidence type="ECO:0000256" key="5">
    <source>
        <dbReference type="ARBA" id="ARBA00019863"/>
    </source>
</evidence>
<dbReference type="Proteomes" id="UP000663825">
    <property type="component" value="Unassembled WGS sequence"/>
</dbReference>
<keyword evidence="8 13" id="KW-0175">Coiled coil</keyword>
<evidence type="ECO:0000256" key="1">
    <source>
        <dbReference type="ARBA" id="ARBA00004294"/>
    </source>
</evidence>
<keyword evidence="7" id="KW-1000">Mitochondrion outer membrane</keyword>
<dbReference type="EMBL" id="CAJOBQ010000085">
    <property type="protein sequence ID" value="CAF4249646.1"/>
    <property type="molecule type" value="Genomic_DNA"/>
</dbReference>
<comment type="caution">
    <text evidence="22">The sequence shown here is derived from an EMBL/GenBank/DDBJ whole genome shotgun (WGS) entry which is preliminary data.</text>
</comment>
<dbReference type="EMBL" id="CAJNYU010003311">
    <property type="protein sequence ID" value="CAF3659943.1"/>
    <property type="molecule type" value="Genomic_DNA"/>
</dbReference>
<evidence type="ECO:0000259" key="15">
    <source>
        <dbReference type="Pfam" id="PF16026"/>
    </source>
</evidence>
<keyword evidence="10" id="KW-0496">Mitochondrion</keyword>
<reference evidence="22" key="1">
    <citation type="submission" date="2021-02" db="EMBL/GenBank/DDBJ databases">
        <authorList>
            <person name="Nowell W R."/>
        </authorList>
    </citation>
    <scope>NUCLEOTIDE SEQUENCE</scope>
</reference>
<keyword evidence="9" id="KW-0446">Lipid-binding</keyword>
<dbReference type="EMBL" id="CAJNYV010005513">
    <property type="protein sequence ID" value="CAF3746981.1"/>
    <property type="molecule type" value="Genomic_DNA"/>
</dbReference>
<comment type="subcellular location">
    <subcellularLocation>
        <location evidence="3">Cytoplasm</location>
    </subcellularLocation>
    <subcellularLocation>
        <location evidence="2">Mitochondrion matrix</location>
    </subcellularLocation>
    <subcellularLocation>
        <location evidence="1">Mitochondrion outer membrane</location>
    </subcellularLocation>
</comment>
<protein>
    <recommendedName>
        <fullName evidence="5">Mitochondria-eating protein</fullName>
    </recommendedName>
    <alternativeName>
        <fullName evidence="12">Spermatogenesis-associated protein 18</fullName>
    </alternativeName>
</protein>
<dbReference type="Proteomes" id="UP000663872">
    <property type="component" value="Unassembled WGS sequence"/>
</dbReference>
<dbReference type="PANTHER" id="PTHR21771">
    <property type="entry name" value="MITOCHONDRIA-EATING PROTEIN-RELATED"/>
    <property type="match status" value="1"/>
</dbReference>
<dbReference type="EMBL" id="CAJNXB010001105">
    <property type="protein sequence ID" value="CAF3130396.1"/>
    <property type="molecule type" value="Genomic_DNA"/>
</dbReference>
<dbReference type="PANTHER" id="PTHR21771:SF0">
    <property type="entry name" value="MITOCHONDRIA-EATING PROTEIN"/>
    <property type="match status" value="1"/>
</dbReference>
<dbReference type="OrthoDB" id="5966837at2759"/>
<evidence type="ECO:0000313" key="25">
    <source>
        <dbReference type="Proteomes" id="UP000663862"/>
    </source>
</evidence>
<evidence type="ECO:0000256" key="13">
    <source>
        <dbReference type="SAM" id="Coils"/>
    </source>
</evidence>
<evidence type="ECO:0000256" key="12">
    <source>
        <dbReference type="ARBA" id="ARBA00032687"/>
    </source>
</evidence>
<dbReference type="Pfam" id="PF16026">
    <property type="entry name" value="MIEAP"/>
    <property type="match status" value="1"/>
</dbReference>
<evidence type="ECO:0000313" key="22">
    <source>
        <dbReference type="EMBL" id="CAF4249646.1"/>
    </source>
</evidence>
<evidence type="ECO:0000313" key="23">
    <source>
        <dbReference type="EMBL" id="CAF4453026.1"/>
    </source>
</evidence>
<evidence type="ECO:0000313" key="16">
    <source>
        <dbReference type="EMBL" id="CAF3130396.1"/>
    </source>
</evidence>
<dbReference type="Proteomes" id="UP000663838">
    <property type="component" value="Unassembled WGS sequence"/>
</dbReference>
<dbReference type="EMBL" id="CAJOBO010000519">
    <property type="protein sequence ID" value="CAF4239387.1"/>
    <property type="molecule type" value="Genomic_DNA"/>
</dbReference>
<dbReference type="InterPro" id="IPR031981">
    <property type="entry name" value="MIEAP_C"/>
</dbReference>
<feature type="coiled-coil region" evidence="13">
    <location>
        <begin position="125"/>
        <end position="166"/>
    </location>
</feature>
<dbReference type="GO" id="GO:0035695">
    <property type="term" value="P:mitophagy by internal vacuole formation"/>
    <property type="evidence" value="ECO:0007669"/>
    <property type="project" value="TreeGrafter"/>
</dbReference>
<dbReference type="GO" id="GO:0005741">
    <property type="term" value="C:mitochondrial outer membrane"/>
    <property type="evidence" value="ECO:0007669"/>
    <property type="project" value="UniProtKB-SubCell"/>
</dbReference>
<evidence type="ECO:0000256" key="14">
    <source>
        <dbReference type="SAM" id="MobiDB-lite"/>
    </source>
</evidence>
<dbReference type="Proteomes" id="UP000663869">
    <property type="component" value="Unassembled WGS sequence"/>
</dbReference>
<accession>A0A820EPY4</accession>
<evidence type="ECO:0000313" key="19">
    <source>
        <dbReference type="EMBL" id="CAF3659943.1"/>
    </source>
</evidence>
<organism evidence="22 25">
    <name type="scientific">Rotaria socialis</name>
    <dbReference type="NCBI Taxonomy" id="392032"/>
    <lineage>
        <taxon>Eukaryota</taxon>
        <taxon>Metazoa</taxon>
        <taxon>Spiralia</taxon>
        <taxon>Gnathifera</taxon>
        <taxon>Rotifera</taxon>
        <taxon>Eurotatoria</taxon>
        <taxon>Bdelloidea</taxon>
        <taxon>Philodinida</taxon>
        <taxon>Philodinidae</taxon>
        <taxon>Rotaria</taxon>
    </lineage>
</organism>
<evidence type="ECO:0000256" key="8">
    <source>
        <dbReference type="ARBA" id="ARBA00023054"/>
    </source>
</evidence>
<feature type="compositionally biased region" description="Low complexity" evidence="14">
    <location>
        <begin position="473"/>
        <end position="484"/>
    </location>
</feature>
<sequence length="502" mass="57942">MAAKVFLRRLNDMSTFNLLQDKLSRLNDTYLSNSCDTNVSRCIDVIELNARVQRELFKLLNLVSAEGGVYGGASTIKARLLPVLSVEASYLNGLLSNTGTDLYPLAWWRYPYSHLRTDAEFLSLANEYEGNLSELELDLRHANVDNARLEAELEQTRAELIDERYKATDEKIFTETELANLRSRLSDAEFRLSLERYKPRSAVVDNYEREIRRLRDDIEFAQTRSRARSLSPVHSYVRRRSLSPARSLISLSSSSDESLQKLRENTLIQRFNDLYARERLDAMDILRSVSDDYEMNQRICFNIIQESFSVSKRRFVEWKLRLRSQLAITVRGSDSLEDVVQDYINRNLDYFELTNIVSEVTDNLHRNPRISLPLGVTYSLVSTYIREACRIAWHMACLVYPLDIAFASDAEVFDETKYRRSYDSEYSAPLVNHHIWPALMQGSRVIVKGEACTKRGASLGRSRASSPVRRGYSSPIRSRSVSPVRRSRATSPILYSSLYRYY</sequence>
<dbReference type="Proteomes" id="UP000663851">
    <property type="component" value="Unassembled WGS sequence"/>
</dbReference>
<dbReference type="AlphaFoldDB" id="A0A820EPY4"/>
<evidence type="ECO:0000313" key="24">
    <source>
        <dbReference type="EMBL" id="CAF4530596.1"/>
    </source>
</evidence>
<evidence type="ECO:0000256" key="9">
    <source>
        <dbReference type="ARBA" id="ARBA00023121"/>
    </source>
</evidence>